<name>A0A5J9WE66_9POAL</name>
<dbReference type="EMBL" id="RWGY01000004">
    <property type="protein sequence ID" value="TVU46589.1"/>
    <property type="molecule type" value="Genomic_DNA"/>
</dbReference>
<sequence>MALLWMMVGSNVDRIALRKCMVNYGKTWKYTTGKKGQHPRLTMKFLEVSSRRSPFLFSMQVFVNLAEMEYFGTTRYLQQSIKRPLGLQVLTD</sequence>
<evidence type="ECO:0000313" key="1">
    <source>
        <dbReference type="EMBL" id="TVU46589.1"/>
    </source>
</evidence>
<dbReference type="AlphaFoldDB" id="A0A5J9WE66"/>
<keyword evidence="2" id="KW-1185">Reference proteome</keyword>
<protein>
    <submittedName>
        <fullName evidence="1">Uncharacterized protein</fullName>
    </submittedName>
</protein>
<organism evidence="1 2">
    <name type="scientific">Eragrostis curvula</name>
    <name type="common">weeping love grass</name>
    <dbReference type="NCBI Taxonomy" id="38414"/>
    <lineage>
        <taxon>Eukaryota</taxon>
        <taxon>Viridiplantae</taxon>
        <taxon>Streptophyta</taxon>
        <taxon>Embryophyta</taxon>
        <taxon>Tracheophyta</taxon>
        <taxon>Spermatophyta</taxon>
        <taxon>Magnoliopsida</taxon>
        <taxon>Liliopsida</taxon>
        <taxon>Poales</taxon>
        <taxon>Poaceae</taxon>
        <taxon>PACMAD clade</taxon>
        <taxon>Chloridoideae</taxon>
        <taxon>Eragrostideae</taxon>
        <taxon>Eragrostidinae</taxon>
        <taxon>Eragrostis</taxon>
    </lineage>
</organism>
<accession>A0A5J9WE66</accession>
<feature type="non-terminal residue" evidence="1">
    <location>
        <position position="1"/>
    </location>
</feature>
<dbReference type="Gramene" id="TVU46589">
    <property type="protein sequence ID" value="TVU46589"/>
    <property type="gene ID" value="EJB05_06132"/>
</dbReference>
<dbReference type="Proteomes" id="UP000324897">
    <property type="component" value="Chromosome 5"/>
</dbReference>
<comment type="caution">
    <text evidence="1">The sequence shown here is derived from an EMBL/GenBank/DDBJ whole genome shotgun (WGS) entry which is preliminary data.</text>
</comment>
<gene>
    <name evidence="1" type="ORF">EJB05_06132</name>
</gene>
<proteinExistence type="predicted"/>
<evidence type="ECO:0000313" key="2">
    <source>
        <dbReference type="Proteomes" id="UP000324897"/>
    </source>
</evidence>
<reference evidence="1 2" key="1">
    <citation type="journal article" date="2019" name="Sci. Rep.">
        <title>A high-quality genome of Eragrostis curvula grass provides insights into Poaceae evolution and supports new strategies to enhance forage quality.</title>
        <authorList>
            <person name="Carballo J."/>
            <person name="Santos B.A.C.M."/>
            <person name="Zappacosta D."/>
            <person name="Garbus I."/>
            <person name="Selva J.P."/>
            <person name="Gallo C.A."/>
            <person name="Diaz A."/>
            <person name="Albertini E."/>
            <person name="Caccamo M."/>
            <person name="Echenique V."/>
        </authorList>
    </citation>
    <scope>NUCLEOTIDE SEQUENCE [LARGE SCALE GENOMIC DNA]</scope>
    <source>
        <strain evidence="2">cv. Victoria</strain>
        <tissue evidence="1">Leaf</tissue>
    </source>
</reference>